<dbReference type="OrthoDB" id="126184at2759"/>
<evidence type="ECO:0000313" key="1">
    <source>
        <dbReference type="EMBL" id="OWZ15277.1"/>
    </source>
</evidence>
<reference evidence="2" key="1">
    <citation type="submission" date="2017-03" db="EMBL/GenBank/DDBJ databases">
        <title>Phytopthora megakarya and P. palmivora, two closely related causual agents of cacao black pod achieved similar genome size and gene model numbers by different mechanisms.</title>
        <authorList>
            <person name="Ali S."/>
            <person name="Shao J."/>
            <person name="Larry D.J."/>
            <person name="Kronmiller B."/>
            <person name="Shen D."/>
            <person name="Strem M.D."/>
            <person name="Melnick R.L."/>
            <person name="Guiltinan M.J."/>
            <person name="Tyler B.M."/>
            <person name="Meinhardt L.W."/>
            <person name="Bailey B.A."/>
        </authorList>
    </citation>
    <scope>NUCLEOTIDE SEQUENCE [LARGE SCALE GENOMIC DNA]</scope>
    <source>
        <strain evidence="2">zdho120</strain>
    </source>
</reference>
<gene>
    <name evidence="1" type="ORF">PHMEG_00011117</name>
</gene>
<dbReference type="EMBL" id="NBNE01001160">
    <property type="protein sequence ID" value="OWZ15277.1"/>
    <property type="molecule type" value="Genomic_DNA"/>
</dbReference>
<dbReference type="AlphaFoldDB" id="A0A225WE29"/>
<name>A0A225WE29_9STRA</name>
<comment type="caution">
    <text evidence="1">The sequence shown here is derived from an EMBL/GenBank/DDBJ whole genome shotgun (WGS) entry which is preliminary data.</text>
</comment>
<protein>
    <recommendedName>
        <fullName evidence="3">Reverse transcriptase</fullName>
    </recommendedName>
</protein>
<accession>A0A225WE29</accession>
<sequence>MTDIAPTTSSTLVSPVHGKRDWNESADSLDSAALQLSRSNGEVRNLVTLNRLDAILVAKIEDEIPHVYVVTTRFKARSGVRSWSDPAWLHEEVVREPCHLTVEQIKEKVCISQPLQSTITNFVDLDEAFVLMTPPNKGSPSSCLDPELLYKGFMVPFDRFAKTEMNGGYGSCDGVDFGKMTNHRLAVVPRQTKQMG</sequence>
<evidence type="ECO:0008006" key="3">
    <source>
        <dbReference type="Google" id="ProtNLM"/>
    </source>
</evidence>
<evidence type="ECO:0000313" key="2">
    <source>
        <dbReference type="Proteomes" id="UP000198211"/>
    </source>
</evidence>
<proteinExistence type="predicted"/>
<dbReference type="Proteomes" id="UP000198211">
    <property type="component" value="Unassembled WGS sequence"/>
</dbReference>
<keyword evidence="2" id="KW-1185">Reference proteome</keyword>
<organism evidence="1 2">
    <name type="scientific">Phytophthora megakarya</name>
    <dbReference type="NCBI Taxonomy" id="4795"/>
    <lineage>
        <taxon>Eukaryota</taxon>
        <taxon>Sar</taxon>
        <taxon>Stramenopiles</taxon>
        <taxon>Oomycota</taxon>
        <taxon>Peronosporomycetes</taxon>
        <taxon>Peronosporales</taxon>
        <taxon>Peronosporaceae</taxon>
        <taxon>Phytophthora</taxon>
    </lineage>
</organism>